<dbReference type="Proteomes" id="UP001302321">
    <property type="component" value="Unassembled WGS sequence"/>
</dbReference>
<proteinExistence type="predicted"/>
<name>A0AAN7AAB4_9PEZI</name>
<sequence>MAKKANNNLKLNSELVLDSATKGNDGSGGTSGSGTRTVITTVLVAPIGHSTSSPVPVVPVVIITRGCSGKNEKVSGTTYTTQLYGKVMVALHCNSETRNKPFYAIPIPNFETCLDACACRSSVMSTVLGDGYESNIRATCAAAHFVPLWTKKMEALKKNAWDNCFLKLNSPNANTAVKFKSLFDGEFVSFSDCL</sequence>
<organism evidence="1 2">
    <name type="scientific">Triangularia setosa</name>
    <dbReference type="NCBI Taxonomy" id="2587417"/>
    <lineage>
        <taxon>Eukaryota</taxon>
        <taxon>Fungi</taxon>
        <taxon>Dikarya</taxon>
        <taxon>Ascomycota</taxon>
        <taxon>Pezizomycotina</taxon>
        <taxon>Sordariomycetes</taxon>
        <taxon>Sordariomycetidae</taxon>
        <taxon>Sordariales</taxon>
        <taxon>Podosporaceae</taxon>
        <taxon>Triangularia</taxon>
    </lineage>
</organism>
<reference evidence="1" key="2">
    <citation type="submission" date="2023-05" db="EMBL/GenBank/DDBJ databases">
        <authorList>
            <consortium name="Lawrence Berkeley National Laboratory"/>
            <person name="Steindorff A."/>
            <person name="Hensen N."/>
            <person name="Bonometti L."/>
            <person name="Westerberg I."/>
            <person name="Brannstrom I.O."/>
            <person name="Guillou S."/>
            <person name="Cros-Aarteil S."/>
            <person name="Calhoun S."/>
            <person name="Haridas S."/>
            <person name="Kuo A."/>
            <person name="Mondo S."/>
            <person name="Pangilinan J."/>
            <person name="Riley R."/>
            <person name="Labutti K."/>
            <person name="Andreopoulos B."/>
            <person name="Lipzen A."/>
            <person name="Chen C."/>
            <person name="Yanf M."/>
            <person name="Daum C."/>
            <person name="Ng V."/>
            <person name="Clum A."/>
            <person name="Ohm R."/>
            <person name="Martin F."/>
            <person name="Silar P."/>
            <person name="Natvig D."/>
            <person name="Lalanne C."/>
            <person name="Gautier V."/>
            <person name="Ament-Velasquez S.L."/>
            <person name="Kruys A."/>
            <person name="Hutchinson M.I."/>
            <person name="Powell A.J."/>
            <person name="Barry K."/>
            <person name="Miller A.N."/>
            <person name="Grigoriev I.V."/>
            <person name="Debuchy R."/>
            <person name="Gladieux P."/>
            <person name="Thoren M.H."/>
            <person name="Johannesson H."/>
        </authorList>
    </citation>
    <scope>NUCLEOTIDE SEQUENCE</scope>
    <source>
        <strain evidence="1">CBS 892.96</strain>
    </source>
</reference>
<protein>
    <submittedName>
        <fullName evidence="1">Uncharacterized protein</fullName>
    </submittedName>
</protein>
<accession>A0AAN7AAB4</accession>
<comment type="caution">
    <text evidence="1">The sequence shown here is derived from an EMBL/GenBank/DDBJ whole genome shotgun (WGS) entry which is preliminary data.</text>
</comment>
<dbReference type="AlphaFoldDB" id="A0AAN7AAB4"/>
<reference evidence="1" key="1">
    <citation type="journal article" date="2023" name="Mol. Phylogenet. Evol.">
        <title>Genome-scale phylogeny and comparative genomics of the fungal order Sordariales.</title>
        <authorList>
            <person name="Hensen N."/>
            <person name="Bonometti L."/>
            <person name="Westerberg I."/>
            <person name="Brannstrom I.O."/>
            <person name="Guillou S."/>
            <person name="Cros-Aarteil S."/>
            <person name="Calhoun S."/>
            <person name="Haridas S."/>
            <person name="Kuo A."/>
            <person name="Mondo S."/>
            <person name="Pangilinan J."/>
            <person name="Riley R."/>
            <person name="LaButti K."/>
            <person name="Andreopoulos B."/>
            <person name="Lipzen A."/>
            <person name="Chen C."/>
            <person name="Yan M."/>
            <person name="Daum C."/>
            <person name="Ng V."/>
            <person name="Clum A."/>
            <person name="Steindorff A."/>
            <person name="Ohm R.A."/>
            <person name="Martin F."/>
            <person name="Silar P."/>
            <person name="Natvig D.O."/>
            <person name="Lalanne C."/>
            <person name="Gautier V."/>
            <person name="Ament-Velasquez S.L."/>
            <person name="Kruys A."/>
            <person name="Hutchinson M.I."/>
            <person name="Powell A.J."/>
            <person name="Barry K."/>
            <person name="Miller A.N."/>
            <person name="Grigoriev I.V."/>
            <person name="Debuchy R."/>
            <person name="Gladieux P."/>
            <person name="Hiltunen Thoren M."/>
            <person name="Johannesson H."/>
        </authorList>
    </citation>
    <scope>NUCLEOTIDE SEQUENCE</scope>
    <source>
        <strain evidence="1">CBS 892.96</strain>
    </source>
</reference>
<dbReference type="EMBL" id="MU866123">
    <property type="protein sequence ID" value="KAK4179154.1"/>
    <property type="molecule type" value="Genomic_DNA"/>
</dbReference>
<keyword evidence="2" id="KW-1185">Reference proteome</keyword>
<evidence type="ECO:0000313" key="2">
    <source>
        <dbReference type="Proteomes" id="UP001302321"/>
    </source>
</evidence>
<gene>
    <name evidence="1" type="ORF">QBC36DRAFT_364890</name>
</gene>
<evidence type="ECO:0000313" key="1">
    <source>
        <dbReference type="EMBL" id="KAK4179154.1"/>
    </source>
</evidence>